<dbReference type="Pfam" id="PF03836">
    <property type="entry name" value="RasGAP_C"/>
    <property type="match status" value="1"/>
</dbReference>
<dbReference type="Proteomes" id="UP000050640">
    <property type="component" value="Unplaced"/>
</dbReference>
<dbReference type="WBParaSite" id="EEL_0000968801-mRNA-1">
    <property type="protein sequence ID" value="EEL_0000968801-mRNA-1"/>
    <property type="gene ID" value="EEL_0000968801"/>
</dbReference>
<accession>A0A0R3S4G9</accession>
<reference evidence="3" key="1">
    <citation type="submission" date="2017-02" db="UniProtKB">
        <authorList>
            <consortium name="WormBaseParasite"/>
        </authorList>
    </citation>
    <scope>IDENTIFICATION</scope>
</reference>
<dbReference type="GO" id="GO:0005938">
    <property type="term" value="C:cell cortex"/>
    <property type="evidence" value="ECO:0007669"/>
    <property type="project" value="TreeGrafter"/>
</dbReference>
<keyword evidence="2" id="KW-1185">Reference proteome</keyword>
<dbReference type="PANTHER" id="PTHR14149">
    <property type="entry name" value="RAS GTPASE-ACTIVATING PROTEIN WITH IQ MOTIF"/>
    <property type="match status" value="1"/>
</dbReference>
<evidence type="ECO:0000313" key="2">
    <source>
        <dbReference type="Proteomes" id="UP000050640"/>
    </source>
</evidence>
<dbReference type="GO" id="GO:0005516">
    <property type="term" value="F:calmodulin binding"/>
    <property type="evidence" value="ECO:0007669"/>
    <property type="project" value="TreeGrafter"/>
</dbReference>
<evidence type="ECO:0000259" key="1">
    <source>
        <dbReference type="Pfam" id="PF03836"/>
    </source>
</evidence>
<name>A0A0R3S4G9_9BILA</name>
<sequence>MEKYVKLQLHPFIPDEIGNQDELFRRTMRYVEQCLLCGCPGNNLTQLLARHTLQKEEVNFRKLSYHNNDQPTLDDTKRHIIRQLITLEKAKRVTAINNYQNIVTAIAKDINRENNYRKSRQFQLMTVRKLISHLEKTRLDYRKRLEQYMDYLKKFDD</sequence>
<dbReference type="InterPro" id="IPR000593">
    <property type="entry name" value="RasGAP_C"/>
</dbReference>
<dbReference type="STRING" id="1147741.A0A0R3S4G9"/>
<dbReference type="AlphaFoldDB" id="A0A0R3S4G9"/>
<protein>
    <submittedName>
        <fullName evidence="3">RasGAP_C domain-containing protein</fullName>
    </submittedName>
</protein>
<dbReference type="GO" id="GO:0005096">
    <property type="term" value="F:GTPase activator activity"/>
    <property type="evidence" value="ECO:0007669"/>
    <property type="project" value="TreeGrafter"/>
</dbReference>
<feature type="domain" description="RasGAP protein C-terminal" evidence="1">
    <location>
        <begin position="74"/>
        <end position="154"/>
    </location>
</feature>
<evidence type="ECO:0000313" key="3">
    <source>
        <dbReference type="WBParaSite" id="EEL_0000968801-mRNA-1"/>
    </source>
</evidence>
<dbReference type="GO" id="GO:1903479">
    <property type="term" value="P:mitotic actomyosin contractile ring assembly actin filament organization"/>
    <property type="evidence" value="ECO:0007669"/>
    <property type="project" value="TreeGrafter"/>
</dbReference>
<dbReference type="GO" id="GO:0051015">
    <property type="term" value="F:actin filament binding"/>
    <property type="evidence" value="ECO:0007669"/>
    <property type="project" value="TreeGrafter"/>
</dbReference>
<dbReference type="PANTHER" id="PTHR14149:SF14">
    <property type="entry name" value="CALPONIN-HOMOLOGY (CH) DOMAIN-CONTAINING PROTEIN"/>
    <property type="match status" value="1"/>
</dbReference>
<proteinExistence type="predicted"/>
<organism evidence="2 3">
    <name type="scientific">Elaeophora elaphi</name>
    <dbReference type="NCBI Taxonomy" id="1147741"/>
    <lineage>
        <taxon>Eukaryota</taxon>
        <taxon>Metazoa</taxon>
        <taxon>Ecdysozoa</taxon>
        <taxon>Nematoda</taxon>
        <taxon>Chromadorea</taxon>
        <taxon>Rhabditida</taxon>
        <taxon>Spirurina</taxon>
        <taxon>Spiruromorpha</taxon>
        <taxon>Filarioidea</taxon>
        <taxon>Onchocercidae</taxon>
        <taxon>Elaeophora</taxon>
    </lineage>
</organism>